<feature type="transmembrane region" description="Helical" evidence="1">
    <location>
        <begin position="108"/>
        <end position="129"/>
    </location>
</feature>
<gene>
    <name evidence="3" type="ORF">SCHPADRAFT_998298</name>
</gene>
<keyword evidence="1" id="KW-0812">Transmembrane</keyword>
<dbReference type="AlphaFoldDB" id="A0A0H2RK00"/>
<dbReference type="InterPro" id="IPR045339">
    <property type="entry name" value="DUF6534"/>
</dbReference>
<dbReference type="PANTHER" id="PTHR40465:SF1">
    <property type="entry name" value="DUF6534 DOMAIN-CONTAINING PROTEIN"/>
    <property type="match status" value="1"/>
</dbReference>
<protein>
    <recommendedName>
        <fullName evidence="2">DUF6534 domain-containing protein</fullName>
    </recommendedName>
</protein>
<keyword evidence="1" id="KW-0472">Membrane</keyword>
<name>A0A0H2RK00_9AGAM</name>
<keyword evidence="1" id="KW-1133">Transmembrane helix</keyword>
<evidence type="ECO:0000259" key="2">
    <source>
        <dbReference type="Pfam" id="PF20152"/>
    </source>
</evidence>
<evidence type="ECO:0000313" key="4">
    <source>
        <dbReference type="Proteomes" id="UP000053477"/>
    </source>
</evidence>
<accession>A0A0H2RK00</accession>
<sequence length="368" mass="40699">MSSADPDLASMSVFFLTSSLLLLKVTNSPHRSSGPLLLGYLFNWGLFGVLSVQVYFYYLAFPRDRRITRLLVAGIYTLELTQTILLTHDAFDTYARHFGDVAFLNNLQLLPLSTPIFSGLVSCAVQIHYGYVLRMLSGSRLLGFTVAFFSVVQCSAAFIQGVQAFIIKDITALATRSFASETVWLAGSAICDVIIAIGMTFILCRKDTRLPATHALITKLVRLTVETGCLTAVSAIIQMALFMAFRDKTYFACLALALAKLYSNSLLAILNSRIRIEDAHATSGVHRAMGSSLAFYGRNSLSHRVEIPRPSLSLARRNADNPVIDVHVQRHTETWTAEDDSMVPMDCTKSNPESTMKSYDLDYIFSEA</sequence>
<feature type="domain" description="DUF6534" evidence="2">
    <location>
        <begin position="188"/>
        <end position="273"/>
    </location>
</feature>
<proteinExistence type="predicted"/>
<feature type="transmembrane region" description="Helical" evidence="1">
    <location>
        <begin position="223"/>
        <end position="243"/>
    </location>
</feature>
<feature type="transmembrane region" description="Helical" evidence="1">
    <location>
        <begin position="182"/>
        <end position="203"/>
    </location>
</feature>
<organism evidence="3 4">
    <name type="scientific">Schizopora paradoxa</name>
    <dbReference type="NCBI Taxonomy" id="27342"/>
    <lineage>
        <taxon>Eukaryota</taxon>
        <taxon>Fungi</taxon>
        <taxon>Dikarya</taxon>
        <taxon>Basidiomycota</taxon>
        <taxon>Agaricomycotina</taxon>
        <taxon>Agaricomycetes</taxon>
        <taxon>Hymenochaetales</taxon>
        <taxon>Schizoporaceae</taxon>
        <taxon>Schizopora</taxon>
    </lineage>
</organism>
<feature type="transmembrane region" description="Helical" evidence="1">
    <location>
        <begin position="249"/>
        <end position="270"/>
    </location>
</feature>
<feature type="transmembrane region" description="Helical" evidence="1">
    <location>
        <begin position="141"/>
        <end position="162"/>
    </location>
</feature>
<evidence type="ECO:0000256" key="1">
    <source>
        <dbReference type="SAM" id="Phobius"/>
    </source>
</evidence>
<dbReference type="PANTHER" id="PTHR40465">
    <property type="entry name" value="CHROMOSOME 1, WHOLE GENOME SHOTGUN SEQUENCE"/>
    <property type="match status" value="1"/>
</dbReference>
<evidence type="ECO:0000313" key="3">
    <source>
        <dbReference type="EMBL" id="KLO12209.1"/>
    </source>
</evidence>
<dbReference type="EMBL" id="KQ085982">
    <property type="protein sequence ID" value="KLO12209.1"/>
    <property type="molecule type" value="Genomic_DNA"/>
</dbReference>
<dbReference type="InParanoid" id="A0A0H2RK00"/>
<dbReference type="OrthoDB" id="3223377at2759"/>
<feature type="transmembrane region" description="Helical" evidence="1">
    <location>
        <begin position="70"/>
        <end position="88"/>
    </location>
</feature>
<dbReference type="Pfam" id="PF20152">
    <property type="entry name" value="DUF6534"/>
    <property type="match status" value="1"/>
</dbReference>
<reference evidence="3 4" key="1">
    <citation type="submission" date="2015-04" db="EMBL/GenBank/DDBJ databases">
        <title>Complete genome sequence of Schizopora paradoxa KUC8140, a cosmopolitan wood degrader in East Asia.</title>
        <authorList>
            <consortium name="DOE Joint Genome Institute"/>
            <person name="Min B."/>
            <person name="Park H."/>
            <person name="Jang Y."/>
            <person name="Kim J.-J."/>
            <person name="Kim K.H."/>
            <person name="Pangilinan J."/>
            <person name="Lipzen A."/>
            <person name="Riley R."/>
            <person name="Grigoriev I.V."/>
            <person name="Spatafora J.W."/>
            <person name="Choi I.-G."/>
        </authorList>
    </citation>
    <scope>NUCLEOTIDE SEQUENCE [LARGE SCALE GENOMIC DNA]</scope>
    <source>
        <strain evidence="3 4">KUC8140</strain>
    </source>
</reference>
<keyword evidence="4" id="KW-1185">Reference proteome</keyword>
<feature type="transmembrane region" description="Helical" evidence="1">
    <location>
        <begin position="37"/>
        <end position="58"/>
    </location>
</feature>
<dbReference type="Proteomes" id="UP000053477">
    <property type="component" value="Unassembled WGS sequence"/>
</dbReference>